<keyword evidence="5" id="KW-0029">Amino-acid transport</keyword>
<dbReference type="InterPro" id="IPR000515">
    <property type="entry name" value="MetI-like"/>
</dbReference>
<dbReference type="PANTHER" id="PTHR30614:SF0">
    <property type="entry name" value="L-CYSTINE TRANSPORT SYSTEM PERMEASE PROTEIN TCYL"/>
    <property type="match status" value="1"/>
</dbReference>
<evidence type="ECO:0000256" key="1">
    <source>
        <dbReference type="ARBA" id="ARBA00004651"/>
    </source>
</evidence>
<keyword evidence="3" id="KW-1003">Cell membrane</keyword>
<dbReference type="NCBIfam" id="TIGR03004">
    <property type="entry name" value="ectoine_ehuC"/>
    <property type="match status" value="1"/>
</dbReference>
<evidence type="ECO:0000313" key="10">
    <source>
        <dbReference type="EMBL" id="MBB3113421.1"/>
    </source>
</evidence>
<dbReference type="Proteomes" id="UP000570361">
    <property type="component" value="Unassembled WGS sequence"/>
</dbReference>
<gene>
    <name evidence="10" type="ORF">FHS18_005533</name>
</gene>
<keyword evidence="6 8" id="KW-1133">Transmembrane helix</keyword>
<dbReference type="InterPro" id="IPR014342">
    <property type="entry name" value="Ectoine_EhuC"/>
</dbReference>
<evidence type="ECO:0000259" key="9">
    <source>
        <dbReference type="PROSITE" id="PS50928"/>
    </source>
</evidence>
<dbReference type="GO" id="GO:0043190">
    <property type="term" value="C:ATP-binding cassette (ABC) transporter complex"/>
    <property type="evidence" value="ECO:0007669"/>
    <property type="project" value="InterPro"/>
</dbReference>
<feature type="transmembrane region" description="Helical" evidence="8">
    <location>
        <begin position="20"/>
        <end position="42"/>
    </location>
</feature>
<dbReference type="RefSeq" id="WP_183603511.1">
    <property type="nucleotide sequence ID" value="NZ_JACHXK010000019.1"/>
</dbReference>
<name>A0A7W5B486_9BACL</name>
<keyword evidence="11" id="KW-1185">Reference proteome</keyword>
<keyword evidence="2 8" id="KW-0813">Transport</keyword>
<dbReference type="AlphaFoldDB" id="A0A7W5B486"/>
<feature type="transmembrane region" description="Helical" evidence="8">
    <location>
        <begin position="186"/>
        <end position="208"/>
    </location>
</feature>
<dbReference type="PROSITE" id="PS50928">
    <property type="entry name" value="ABC_TM1"/>
    <property type="match status" value="1"/>
</dbReference>
<dbReference type="SUPFAM" id="SSF161098">
    <property type="entry name" value="MetI-like"/>
    <property type="match status" value="1"/>
</dbReference>
<feature type="domain" description="ABC transmembrane type-1" evidence="9">
    <location>
        <begin position="16"/>
        <end position="202"/>
    </location>
</feature>
<protein>
    <submittedName>
        <fullName evidence="10">Polar amino acid transport system permease protein</fullName>
    </submittedName>
</protein>
<comment type="similarity">
    <text evidence="8">Belongs to the binding-protein-dependent transport system permease family.</text>
</comment>
<evidence type="ECO:0000256" key="5">
    <source>
        <dbReference type="ARBA" id="ARBA00022970"/>
    </source>
</evidence>
<evidence type="ECO:0000256" key="4">
    <source>
        <dbReference type="ARBA" id="ARBA00022692"/>
    </source>
</evidence>
<dbReference type="Pfam" id="PF00528">
    <property type="entry name" value="BPD_transp_1"/>
    <property type="match status" value="1"/>
</dbReference>
<feature type="transmembrane region" description="Helical" evidence="8">
    <location>
        <begin position="54"/>
        <end position="73"/>
    </location>
</feature>
<reference evidence="10 11" key="1">
    <citation type="submission" date="2020-08" db="EMBL/GenBank/DDBJ databases">
        <title>Genomic Encyclopedia of Type Strains, Phase III (KMG-III): the genomes of soil and plant-associated and newly described type strains.</title>
        <authorList>
            <person name="Whitman W."/>
        </authorList>
    </citation>
    <scope>NUCLEOTIDE SEQUENCE [LARGE SCALE GENOMIC DNA]</scope>
    <source>
        <strain evidence="10 11">CECT 5862</strain>
    </source>
</reference>
<dbReference type="PANTHER" id="PTHR30614">
    <property type="entry name" value="MEMBRANE COMPONENT OF AMINO ACID ABC TRANSPORTER"/>
    <property type="match status" value="1"/>
</dbReference>
<evidence type="ECO:0000256" key="7">
    <source>
        <dbReference type="ARBA" id="ARBA00023136"/>
    </source>
</evidence>
<organism evidence="10 11">
    <name type="scientific">Paenibacillus phyllosphaerae</name>
    <dbReference type="NCBI Taxonomy" id="274593"/>
    <lineage>
        <taxon>Bacteria</taxon>
        <taxon>Bacillati</taxon>
        <taxon>Bacillota</taxon>
        <taxon>Bacilli</taxon>
        <taxon>Bacillales</taxon>
        <taxon>Paenibacillaceae</taxon>
        <taxon>Paenibacillus</taxon>
    </lineage>
</organism>
<dbReference type="GO" id="GO:0006865">
    <property type="term" value="P:amino acid transport"/>
    <property type="evidence" value="ECO:0007669"/>
    <property type="project" value="UniProtKB-KW"/>
</dbReference>
<comment type="subcellular location">
    <subcellularLocation>
        <location evidence="1 8">Cell membrane</location>
        <topology evidence="1 8">Multi-pass membrane protein</topology>
    </subcellularLocation>
</comment>
<comment type="caution">
    <text evidence="10">The sequence shown here is derived from an EMBL/GenBank/DDBJ whole genome shotgun (WGS) entry which is preliminary data.</text>
</comment>
<evidence type="ECO:0000256" key="6">
    <source>
        <dbReference type="ARBA" id="ARBA00022989"/>
    </source>
</evidence>
<dbReference type="NCBIfam" id="TIGR01726">
    <property type="entry name" value="HEQRo_perm_3TM"/>
    <property type="match status" value="1"/>
</dbReference>
<dbReference type="EMBL" id="JACHXK010000019">
    <property type="protein sequence ID" value="MBB3113421.1"/>
    <property type="molecule type" value="Genomic_DNA"/>
</dbReference>
<keyword evidence="4 8" id="KW-0812">Transmembrane</keyword>
<evidence type="ECO:0000256" key="3">
    <source>
        <dbReference type="ARBA" id="ARBA00022475"/>
    </source>
</evidence>
<accession>A0A7W5B486</accession>
<evidence type="ECO:0000256" key="2">
    <source>
        <dbReference type="ARBA" id="ARBA00022448"/>
    </source>
</evidence>
<dbReference type="GO" id="GO:0022857">
    <property type="term" value="F:transmembrane transporter activity"/>
    <property type="evidence" value="ECO:0007669"/>
    <property type="project" value="InterPro"/>
</dbReference>
<dbReference type="InterPro" id="IPR035906">
    <property type="entry name" value="MetI-like_sf"/>
</dbReference>
<proteinExistence type="inferred from homology"/>
<dbReference type="Gene3D" id="1.10.3720.10">
    <property type="entry name" value="MetI-like"/>
    <property type="match status" value="1"/>
</dbReference>
<dbReference type="InterPro" id="IPR043429">
    <property type="entry name" value="ArtM/GltK/GlnP/TcyL/YhdX-like"/>
</dbReference>
<evidence type="ECO:0000313" key="11">
    <source>
        <dbReference type="Proteomes" id="UP000570361"/>
    </source>
</evidence>
<feature type="transmembrane region" description="Helical" evidence="8">
    <location>
        <begin position="85"/>
        <end position="104"/>
    </location>
</feature>
<evidence type="ECO:0000256" key="8">
    <source>
        <dbReference type="RuleBase" id="RU363032"/>
    </source>
</evidence>
<sequence>MSIPWTEWIPMFARGAGVTLKVALLSAGVALLMSLLAGLGSGSRFAFVRAICRLYIQLFRAVSLLVLLFWMYFALPFAGIELSKLLSAVLAIGLNIGAYGAEIVRGSVAAVPKGQYEASIVLNLSQSQRLWRVVFPQAFVRMLPPMGNLMIELLKATSLIYFITLADLTYEAMILRNNYYIWTPYIFGMLLGIYFLLAACITMAIRILERKFTAWR</sequence>
<dbReference type="CDD" id="cd06261">
    <property type="entry name" value="TM_PBP2"/>
    <property type="match status" value="1"/>
</dbReference>
<keyword evidence="7 8" id="KW-0472">Membrane</keyword>
<dbReference type="InterPro" id="IPR010065">
    <property type="entry name" value="AA_ABC_transptr_permease_3TM"/>
</dbReference>
<feature type="transmembrane region" description="Helical" evidence="8">
    <location>
        <begin position="149"/>
        <end position="166"/>
    </location>
</feature>